<evidence type="ECO:0000313" key="3">
    <source>
        <dbReference type="Proteomes" id="UP000075636"/>
    </source>
</evidence>
<dbReference type="SUPFAM" id="SSF51126">
    <property type="entry name" value="Pectin lyase-like"/>
    <property type="match status" value="1"/>
</dbReference>
<protein>
    <submittedName>
        <fullName evidence="2">Uncharacterized protein</fullName>
    </submittedName>
</protein>
<gene>
    <name evidence="2" type="ORF">AD945_10350</name>
</gene>
<evidence type="ECO:0000313" key="2">
    <source>
        <dbReference type="EMBL" id="KXV47435.1"/>
    </source>
</evidence>
<name>A0A149THL8_9PROT</name>
<organism evidence="2 3">
    <name type="scientific">Gluconobacter albidus</name>
    <dbReference type="NCBI Taxonomy" id="318683"/>
    <lineage>
        <taxon>Bacteria</taxon>
        <taxon>Pseudomonadati</taxon>
        <taxon>Pseudomonadota</taxon>
        <taxon>Alphaproteobacteria</taxon>
        <taxon>Acetobacterales</taxon>
        <taxon>Acetobacteraceae</taxon>
        <taxon>Gluconobacter</taxon>
    </lineage>
</organism>
<dbReference type="Proteomes" id="UP000075636">
    <property type="component" value="Unassembled WGS sequence"/>
</dbReference>
<dbReference type="OrthoDB" id="7242341at2"/>
<dbReference type="STRING" id="318683.A0U94_09845"/>
<dbReference type="InterPro" id="IPR011050">
    <property type="entry name" value="Pectin_lyase_fold/virulence"/>
</dbReference>
<keyword evidence="1" id="KW-0732">Signal</keyword>
<sequence>MTGHLLKALAIAGMSALALPTAALANDPAAMLAACPSWPTLCRVDLKGKVYKIRETLHLNPLTTTLTNGTLDASGLPDGKPAIIISSDGKGQPESYDTAANSIDHLILTGQPKADGIVFDNEDDDNIRAAAITLENISISNFRRGLTFGNHSYGFGLSHAQIHNNGTGIYTIPNPVDAGERIALIDVGVFNNTLGVDDQGGMELDWLSSHLDYNATTAFISGPWTFDGHIEIAPPHTPPIQLHALVGKPAGSLYITTGSIILVSQSGGKASSDYWVQSDSSYSAIQFPAQTYGVRGKIGIMNGPAAVYGPALPAFNPH</sequence>
<evidence type="ECO:0000256" key="1">
    <source>
        <dbReference type="SAM" id="SignalP"/>
    </source>
</evidence>
<accession>A0A149THL8</accession>
<feature type="signal peptide" evidence="1">
    <location>
        <begin position="1"/>
        <end position="25"/>
    </location>
</feature>
<dbReference type="PATRIC" id="fig|318683.6.peg.1365"/>
<dbReference type="EMBL" id="LHZR01000109">
    <property type="protein sequence ID" value="KXV47435.1"/>
    <property type="molecule type" value="Genomic_DNA"/>
</dbReference>
<dbReference type="RefSeq" id="WP_062108608.1">
    <property type="nucleotide sequence ID" value="NZ_LHZR01000109.1"/>
</dbReference>
<comment type="caution">
    <text evidence="2">The sequence shown here is derived from an EMBL/GenBank/DDBJ whole genome shotgun (WGS) entry which is preliminary data.</text>
</comment>
<dbReference type="AlphaFoldDB" id="A0A149THL8"/>
<reference evidence="2 3" key="1">
    <citation type="submission" date="2015-06" db="EMBL/GenBank/DDBJ databases">
        <title>Improved classification and identification of acetic acid bacteria using matrix-assisted laser desorption/ionization time-of-flight mass spectrometry; Gluconobacter nephelii and Gluconobacter uchimurae are later heterotypic synonyms of Gluconobacter japonicus and Gluconobacter oxydans, respectively.</title>
        <authorList>
            <person name="Li L."/>
            <person name="Cleenwerck I."/>
            <person name="De Vuyst L."/>
            <person name="Vandamme P."/>
        </authorList>
    </citation>
    <scope>NUCLEOTIDE SEQUENCE [LARGE SCALE GENOMIC DNA]</scope>
    <source>
        <strain evidence="2 3">LMG 1768</strain>
    </source>
</reference>
<feature type="chain" id="PRO_5007555729" evidence="1">
    <location>
        <begin position="26"/>
        <end position="318"/>
    </location>
</feature>
<proteinExistence type="predicted"/>